<keyword evidence="2" id="KW-1185">Reference proteome</keyword>
<dbReference type="EMBL" id="JANPWB010000001">
    <property type="protein sequence ID" value="KAJ1216468.1"/>
    <property type="molecule type" value="Genomic_DNA"/>
</dbReference>
<evidence type="ECO:0000313" key="2">
    <source>
        <dbReference type="Proteomes" id="UP001066276"/>
    </source>
</evidence>
<evidence type="ECO:0000313" key="1">
    <source>
        <dbReference type="EMBL" id="KAJ1216468.1"/>
    </source>
</evidence>
<comment type="caution">
    <text evidence="1">The sequence shown here is derived from an EMBL/GenBank/DDBJ whole genome shotgun (WGS) entry which is preliminary data.</text>
</comment>
<dbReference type="Proteomes" id="UP001066276">
    <property type="component" value="Chromosome 1_1"/>
</dbReference>
<reference evidence="1" key="1">
    <citation type="journal article" date="2022" name="bioRxiv">
        <title>Sequencing and chromosome-scale assembly of the giantPleurodeles waltlgenome.</title>
        <authorList>
            <person name="Brown T."/>
            <person name="Elewa A."/>
            <person name="Iarovenko S."/>
            <person name="Subramanian E."/>
            <person name="Araus A.J."/>
            <person name="Petzold A."/>
            <person name="Susuki M."/>
            <person name="Suzuki K.-i.T."/>
            <person name="Hayashi T."/>
            <person name="Toyoda A."/>
            <person name="Oliveira C."/>
            <person name="Osipova E."/>
            <person name="Leigh N.D."/>
            <person name="Simon A."/>
            <person name="Yun M.H."/>
        </authorList>
    </citation>
    <scope>NUCLEOTIDE SEQUENCE</scope>
    <source>
        <strain evidence="1">20211129_DDA</strain>
        <tissue evidence="1">Liver</tissue>
    </source>
</reference>
<gene>
    <name evidence="1" type="ORF">NDU88_004069</name>
</gene>
<organism evidence="1 2">
    <name type="scientific">Pleurodeles waltl</name>
    <name type="common">Iberian ribbed newt</name>
    <dbReference type="NCBI Taxonomy" id="8319"/>
    <lineage>
        <taxon>Eukaryota</taxon>
        <taxon>Metazoa</taxon>
        <taxon>Chordata</taxon>
        <taxon>Craniata</taxon>
        <taxon>Vertebrata</taxon>
        <taxon>Euteleostomi</taxon>
        <taxon>Amphibia</taxon>
        <taxon>Batrachia</taxon>
        <taxon>Caudata</taxon>
        <taxon>Salamandroidea</taxon>
        <taxon>Salamandridae</taxon>
        <taxon>Pleurodelinae</taxon>
        <taxon>Pleurodeles</taxon>
    </lineage>
</organism>
<proteinExistence type="predicted"/>
<name>A0AAV7WQU8_PLEWA</name>
<protein>
    <submittedName>
        <fullName evidence="1">Uncharacterized protein</fullName>
    </submittedName>
</protein>
<sequence>MVLPDPIYARSKLVQIEPTPQLLPQPQPQLIPGYNPVAGPQSVPAAPTMSQALGVNAPWGLGPGQTPAAISLLITVGQPVPLYARAKPIDEVLQYAKYCSDEIELKQRKLKEKVMVKQIKASQAGMQGNGIQQMALIPTLAVYDRQGGGQRKHRQQAGGAYRAILTAAVKPRSEKGNRRFPAGFPLAQGILHGGAAIPIPTPFPPACFWRCRMAGTGVVGPLAWAVQGPPNMAPLRLRLSLSALQTVKIATGATAPVAPLQLRRLHSEPASLLQGLSCWAGGRPFGGCPPAQRESRNDSRGLLTAVRSFDGVTLAGGLCRPPKLE</sequence>
<accession>A0AAV7WQU8</accession>
<dbReference type="AlphaFoldDB" id="A0AAV7WQU8"/>